<dbReference type="PANTHER" id="PTHR13068:SF133">
    <property type="entry name" value="MITOCHONDRIAL TRANSCRIPTION TERMINATION FACTOR FAMILY PROTEIN"/>
    <property type="match status" value="1"/>
</dbReference>
<comment type="similarity">
    <text evidence="1">Belongs to the mTERF family.</text>
</comment>
<name>A0ABC8KKP6_ERUVS</name>
<dbReference type="GO" id="GO:0005737">
    <property type="term" value="C:cytoplasm"/>
    <property type="evidence" value="ECO:0007669"/>
    <property type="project" value="UniProtKB-ARBA"/>
</dbReference>
<keyword evidence="5" id="KW-1185">Reference proteome</keyword>
<dbReference type="AlphaFoldDB" id="A0ABC8KKP6"/>
<evidence type="ECO:0000256" key="1">
    <source>
        <dbReference type="ARBA" id="ARBA00007692"/>
    </source>
</evidence>
<gene>
    <name evidence="4" type="ORF">ERUC_LOCUS24854</name>
</gene>
<dbReference type="Proteomes" id="UP001642260">
    <property type="component" value="Unassembled WGS sequence"/>
</dbReference>
<keyword evidence="2" id="KW-0806">Transcription termination</keyword>
<evidence type="ECO:0000313" key="5">
    <source>
        <dbReference type="Proteomes" id="UP001642260"/>
    </source>
</evidence>
<sequence>MFKRCPLFFNISEKKILNSIETFVGLGFSRDEFAMMVKNFPACLNYSAESVKQKTEFVVKEMKWPIKAVALFPQVLGYSLEKRTVPRCNVIKALMSRGLLGRSELPPIASVLSLSNQAFLNKYVNKHDDKELVAELMAIFTGGHVS</sequence>
<organism evidence="4 5">
    <name type="scientific">Eruca vesicaria subsp. sativa</name>
    <name type="common">Garden rocket</name>
    <name type="synonym">Eruca sativa</name>
    <dbReference type="NCBI Taxonomy" id="29727"/>
    <lineage>
        <taxon>Eukaryota</taxon>
        <taxon>Viridiplantae</taxon>
        <taxon>Streptophyta</taxon>
        <taxon>Embryophyta</taxon>
        <taxon>Tracheophyta</taxon>
        <taxon>Spermatophyta</taxon>
        <taxon>Magnoliopsida</taxon>
        <taxon>eudicotyledons</taxon>
        <taxon>Gunneridae</taxon>
        <taxon>Pentapetalae</taxon>
        <taxon>rosids</taxon>
        <taxon>malvids</taxon>
        <taxon>Brassicales</taxon>
        <taxon>Brassicaceae</taxon>
        <taxon>Brassiceae</taxon>
        <taxon>Eruca</taxon>
    </lineage>
</organism>
<evidence type="ECO:0000256" key="2">
    <source>
        <dbReference type="ARBA" id="ARBA00022472"/>
    </source>
</evidence>
<protein>
    <submittedName>
        <fullName evidence="4">Uncharacterized protein</fullName>
    </submittedName>
</protein>
<evidence type="ECO:0000313" key="4">
    <source>
        <dbReference type="EMBL" id="CAH8359098.1"/>
    </source>
</evidence>
<keyword evidence="2" id="KW-0804">Transcription</keyword>
<reference evidence="4 5" key="1">
    <citation type="submission" date="2022-03" db="EMBL/GenBank/DDBJ databases">
        <authorList>
            <person name="Macdonald S."/>
            <person name="Ahmed S."/>
            <person name="Newling K."/>
        </authorList>
    </citation>
    <scope>NUCLEOTIDE SEQUENCE [LARGE SCALE GENOMIC DNA]</scope>
</reference>
<dbReference type="InterPro" id="IPR003690">
    <property type="entry name" value="MTERF"/>
</dbReference>
<dbReference type="SMART" id="SM00733">
    <property type="entry name" value="Mterf"/>
    <property type="match status" value="3"/>
</dbReference>
<dbReference type="GO" id="GO:0006353">
    <property type="term" value="P:DNA-templated transcription termination"/>
    <property type="evidence" value="ECO:0007669"/>
    <property type="project" value="UniProtKB-KW"/>
</dbReference>
<evidence type="ECO:0000256" key="3">
    <source>
        <dbReference type="ARBA" id="ARBA00022946"/>
    </source>
</evidence>
<proteinExistence type="inferred from homology"/>
<dbReference type="PANTHER" id="PTHR13068">
    <property type="entry name" value="CGI-12 PROTEIN-RELATED"/>
    <property type="match status" value="1"/>
</dbReference>
<dbReference type="EMBL" id="CAKOAT010259598">
    <property type="protein sequence ID" value="CAH8359098.1"/>
    <property type="molecule type" value="Genomic_DNA"/>
</dbReference>
<keyword evidence="2" id="KW-0805">Transcription regulation</keyword>
<keyword evidence="3" id="KW-0809">Transit peptide</keyword>
<accession>A0ABC8KKP6</accession>
<dbReference type="Gene3D" id="1.25.70.10">
    <property type="entry name" value="Transcription termination factor 3, mitochondrial"/>
    <property type="match status" value="1"/>
</dbReference>
<dbReference type="Pfam" id="PF02536">
    <property type="entry name" value="mTERF"/>
    <property type="match status" value="1"/>
</dbReference>
<comment type="caution">
    <text evidence="4">The sequence shown here is derived from an EMBL/GenBank/DDBJ whole genome shotgun (WGS) entry which is preliminary data.</text>
</comment>
<dbReference type="InterPro" id="IPR038538">
    <property type="entry name" value="MTERF_sf"/>
</dbReference>